<dbReference type="SMART" id="SM00456">
    <property type="entry name" value="WW"/>
    <property type="match status" value="2"/>
</dbReference>
<dbReference type="PROSITE" id="PS00856">
    <property type="entry name" value="GUANYLATE_KINASE_1"/>
    <property type="match status" value="1"/>
</dbReference>
<dbReference type="CDD" id="cd06734">
    <property type="entry name" value="PDZ4_MAGI-1_3-like"/>
    <property type="match status" value="1"/>
</dbReference>
<dbReference type="Gene3D" id="2.20.70.10">
    <property type="match status" value="2"/>
</dbReference>
<feature type="compositionally biased region" description="Basic and acidic residues" evidence="4">
    <location>
        <begin position="384"/>
        <end position="393"/>
    </location>
</feature>
<dbReference type="InterPro" id="IPR008145">
    <property type="entry name" value="GK/Ca_channel_bsu"/>
</dbReference>
<dbReference type="PROSITE" id="PS50020">
    <property type="entry name" value="WW_DOMAIN_2"/>
    <property type="match status" value="2"/>
</dbReference>
<dbReference type="SMART" id="SM00072">
    <property type="entry name" value="GuKc"/>
    <property type="match status" value="1"/>
</dbReference>
<keyword evidence="2" id="KW-0677">Repeat</keyword>
<feature type="domain" description="PDZ" evidence="7">
    <location>
        <begin position="1325"/>
        <end position="1408"/>
    </location>
</feature>
<reference evidence="8 9" key="1">
    <citation type="journal article" date="2017" name="Nat. Ecol. Evol.">
        <title>Scallop genome provides insights into evolution of bilaterian karyotype and development.</title>
        <authorList>
            <person name="Wang S."/>
            <person name="Zhang J."/>
            <person name="Jiao W."/>
            <person name="Li J."/>
            <person name="Xun X."/>
            <person name="Sun Y."/>
            <person name="Guo X."/>
            <person name="Huan P."/>
            <person name="Dong B."/>
            <person name="Zhang L."/>
            <person name="Hu X."/>
            <person name="Sun X."/>
            <person name="Wang J."/>
            <person name="Zhao C."/>
            <person name="Wang Y."/>
            <person name="Wang D."/>
            <person name="Huang X."/>
            <person name="Wang R."/>
            <person name="Lv J."/>
            <person name="Li Y."/>
            <person name="Zhang Z."/>
            <person name="Liu B."/>
            <person name="Lu W."/>
            <person name="Hui Y."/>
            <person name="Liang J."/>
            <person name="Zhou Z."/>
            <person name="Hou R."/>
            <person name="Li X."/>
            <person name="Liu Y."/>
            <person name="Li H."/>
            <person name="Ning X."/>
            <person name="Lin Y."/>
            <person name="Zhao L."/>
            <person name="Xing Q."/>
            <person name="Dou J."/>
            <person name="Li Y."/>
            <person name="Mao J."/>
            <person name="Guo H."/>
            <person name="Dou H."/>
            <person name="Li T."/>
            <person name="Mu C."/>
            <person name="Jiang W."/>
            <person name="Fu Q."/>
            <person name="Fu X."/>
            <person name="Miao Y."/>
            <person name="Liu J."/>
            <person name="Yu Q."/>
            <person name="Li R."/>
            <person name="Liao H."/>
            <person name="Li X."/>
            <person name="Kong Y."/>
            <person name="Jiang Z."/>
            <person name="Chourrout D."/>
            <person name="Li R."/>
            <person name="Bao Z."/>
        </authorList>
    </citation>
    <scope>NUCLEOTIDE SEQUENCE [LARGE SCALE GENOMIC DNA]</scope>
    <source>
        <strain evidence="8 9">PY_sf001</strain>
    </source>
</reference>
<dbReference type="Pfam" id="PF00625">
    <property type="entry name" value="Guanylate_kin"/>
    <property type="match status" value="1"/>
</dbReference>
<feature type="compositionally biased region" description="Basic and acidic residues" evidence="4">
    <location>
        <begin position="1"/>
        <end position="11"/>
    </location>
</feature>
<organism evidence="8 9">
    <name type="scientific">Mizuhopecten yessoensis</name>
    <name type="common">Japanese scallop</name>
    <name type="synonym">Patinopecten yessoensis</name>
    <dbReference type="NCBI Taxonomy" id="6573"/>
    <lineage>
        <taxon>Eukaryota</taxon>
        <taxon>Metazoa</taxon>
        <taxon>Spiralia</taxon>
        <taxon>Lophotrochozoa</taxon>
        <taxon>Mollusca</taxon>
        <taxon>Bivalvia</taxon>
        <taxon>Autobranchia</taxon>
        <taxon>Pteriomorphia</taxon>
        <taxon>Pectinida</taxon>
        <taxon>Pectinoidea</taxon>
        <taxon>Pectinidae</taxon>
        <taxon>Mizuhopecten</taxon>
    </lineage>
</organism>
<feature type="compositionally biased region" description="Low complexity" evidence="4">
    <location>
        <begin position="1265"/>
        <end position="1278"/>
    </location>
</feature>
<keyword evidence="8" id="KW-0418">Kinase</keyword>
<feature type="compositionally biased region" description="Basic and acidic residues" evidence="4">
    <location>
        <begin position="879"/>
        <end position="888"/>
    </location>
</feature>
<accession>A0A210R4A7</accession>
<evidence type="ECO:0000259" key="5">
    <source>
        <dbReference type="PROSITE" id="PS50020"/>
    </source>
</evidence>
<dbReference type="GO" id="GO:0016020">
    <property type="term" value="C:membrane"/>
    <property type="evidence" value="ECO:0007669"/>
    <property type="project" value="UniProtKB-SubCell"/>
</dbReference>
<evidence type="ECO:0000313" key="9">
    <source>
        <dbReference type="Proteomes" id="UP000242188"/>
    </source>
</evidence>
<dbReference type="GO" id="GO:0005737">
    <property type="term" value="C:cytoplasm"/>
    <property type="evidence" value="ECO:0007669"/>
    <property type="project" value="TreeGrafter"/>
</dbReference>
<dbReference type="CDD" id="cd06735">
    <property type="entry name" value="PDZ5_MAGI-1_3-like"/>
    <property type="match status" value="1"/>
</dbReference>
<feature type="compositionally biased region" description="Basic and acidic residues" evidence="4">
    <location>
        <begin position="783"/>
        <end position="795"/>
    </location>
</feature>
<comment type="subcellular location">
    <subcellularLocation>
        <location evidence="1">Membrane</location>
        <topology evidence="1">Peripheral membrane protein</topology>
    </subcellularLocation>
</comment>
<dbReference type="PROSITE" id="PS01159">
    <property type="entry name" value="WW_DOMAIN_1"/>
    <property type="match status" value="1"/>
</dbReference>
<gene>
    <name evidence="8" type="ORF">KP79_PYT11627</name>
</gene>
<dbReference type="FunFam" id="3.30.63.10:FF:000003">
    <property type="entry name" value="Membrane-associated guanylate kinase, WW and PDZ domain-containing protein 3 isoform 1"/>
    <property type="match status" value="1"/>
</dbReference>
<feature type="domain" description="Guanylate kinase-like" evidence="6">
    <location>
        <begin position="107"/>
        <end position="200"/>
    </location>
</feature>
<feature type="compositionally biased region" description="Polar residues" evidence="4">
    <location>
        <begin position="763"/>
        <end position="777"/>
    </location>
</feature>
<feature type="domain" description="WW" evidence="5">
    <location>
        <begin position="331"/>
        <end position="364"/>
    </location>
</feature>
<feature type="region of interest" description="Disordered" evidence="4">
    <location>
        <begin position="678"/>
        <end position="933"/>
    </location>
</feature>
<dbReference type="PROSITE" id="PS50052">
    <property type="entry name" value="GUANYLATE_KINASE_2"/>
    <property type="match status" value="1"/>
</dbReference>
<dbReference type="SUPFAM" id="SSF52540">
    <property type="entry name" value="P-loop containing nucleoside triphosphate hydrolases"/>
    <property type="match status" value="1"/>
</dbReference>
<feature type="domain" description="PDZ" evidence="7">
    <location>
        <begin position="422"/>
        <end position="491"/>
    </location>
</feature>
<dbReference type="GO" id="GO:0016301">
    <property type="term" value="F:kinase activity"/>
    <property type="evidence" value="ECO:0007669"/>
    <property type="project" value="UniProtKB-KW"/>
</dbReference>
<dbReference type="SUPFAM" id="SSF50156">
    <property type="entry name" value="PDZ domain-like"/>
    <property type="match status" value="6"/>
</dbReference>
<evidence type="ECO:0000259" key="7">
    <source>
        <dbReference type="PROSITE" id="PS50106"/>
    </source>
</evidence>
<dbReference type="PANTHER" id="PTHR10316">
    <property type="entry name" value="MEMBRANE ASSOCIATED GUANYLATE KINASE-RELATED"/>
    <property type="match status" value="1"/>
</dbReference>
<evidence type="ECO:0000313" key="8">
    <source>
        <dbReference type="EMBL" id="OWF55847.1"/>
    </source>
</evidence>
<feature type="compositionally biased region" description="Low complexity" evidence="4">
    <location>
        <begin position="822"/>
        <end position="834"/>
    </location>
</feature>
<feature type="domain" description="PDZ" evidence="7">
    <location>
        <begin position="1179"/>
        <end position="1261"/>
    </location>
</feature>
<evidence type="ECO:0000256" key="3">
    <source>
        <dbReference type="ARBA" id="ARBA00023136"/>
    </source>
</evidence>
<dbReference type="InterPro" id="IPR020590">
    <property type="entry name" value="Guanylate_kinase_CS"/>
</dbReference>
<dbReference type="InterPro" id="IPR001202">
    <property type="entry name" value="WW_dom"/>
</dbReference>
<feature type="region of interest" description="Disordered" evidence="4">
    <location>
        <begin position="363"/>
        <end position="415"/>
    </location>
</feature>
<dbReference type="STRING" id="6573.A0A210R4A7"/>
<name>A0A210R4A7_MIZYE</name>
<dbReference type="InterPro" id="IPR001478">
    <property type="entry name" value="PDZ"/>
</dbReference>
<dbReference type="GO" id="GO:0007165">
    <property type="term" value="P:signal transduction"/>
    <property type="evidence" value="ECO:0007669"/>
    <property type="project" value="TreeGrafter"/>
</dbReference>
<dbReference type="Pfam" id="PF00397">
    <property type="entry name" value="WW"/>
    <property type="match status" value="1"/>
</dbReference>
<comment type="caution">
    <text evidence="8">The sequence shown here is derived from an EMBL/GenBank/DDBJ whole genome shotgun (WGS) entry which is preliminary data.</text>
</comment>
<dbReference type="OrthoDB" id="66881at2759"/>
<evidence type="ECO:0000256" key="2">
    <source>
        <dbReference type="ARBA" id="ARBA00022737"/>
    </source>
</evidence>
<feature type="compositionally biased region" description="Polar residues" evidence="4">
    <location>
        <begin position="368"/>
        <end position="380"/>
    </location>
</feature>
<evidence type="ECO:0000256" key="1">
    <source>
        <dbReference type="ARBA" id="ARBA00004170"/>
    </source>
</evidence>
<protein>
    <submittedName>
        <fullName evidence="8">Membrane-associated guanylate kinase, WW and PDZ domain-containing protein 2</fullName>
    </submittedName>
</protein>
<dbReference type="CDD" id="cd06731">
    <property type="entry name" value="PDZ1_MAGI-1_3-like"/>
    <property type="match status" value="1"/>
</dbReference>
<dbReference type="FunFam" id="2.30.42.10:FF:000232">
    <property type="entry name" value="Uncharacterized protein, isoform A"/>
    <property type="match status" value="1"/>
</dbReference>
<dbReference type="FunFam" id="2.30.42.10:FF:000144">
    <property type="entry name" value="Membrane associated guanylate kinase, WW and PDZ domain containing 2"/>
    <property type="match status" value="1"/>
</dbReference>
<dbReference type="PANTHER" id="PTHR10316:SF40">
    <property type="entry name" value="LD27118P"/>
    <property type="match status" value="1"/>
</dbReference>
<dbReference type="InterPro" id="IPR036020">
    <property type="entry name" value="WW_dom_sf"/>
</dbReference>
<keyword evidence="3" id="KW-0472">Membrane</keyword>
<feature type="compositionally biased region" description="Basic and acidic residues" evidence="4">
    <location>
        <begin position="732"/>
        <end position="760"/>
    </location>
</feature>
<feature type="domain" description="PDZ" evidence="7">
    <location>
        <begin position="1077"/>
        <end position="1159"/>
    </location>
</feature>
<proteinExistence type="predicted"/>
<feature type="domain" description="PDZ" evidence="7">
    <location>
        <begin position="604"/>
        <end position="667"/>
    </location>
</feature>
<dbReference type="Proteomes" id="UP000242188">
    <property type="component" value="Unassembled WGS sequence"/>
</dbReference>
<dbReference type="SMART" id="SM00228">
    <property type="entry name" value="PDZ"/>
    <property type="match status" value="6"/>
</dbReference>
<dbReference type="InterPro" id="IPR027417">
    <property type="entry name" value="P-loop_NTPase"/>
</dbReference>
<dbReference type="InterPro" id="IPR008144">
    <property type="entry name" value="Guanylate_kin-like_dom"/>
</dbReference>
<evidence type="ECO:0000256" key="4">
    <source>
        <dbReference type="SAM" id="MobiDB-lite"/>
    </source>
</evidence>
<dbReference type="EMBL" id="NEDP02000459">
    <property type="protein sequence ID" value="OWF55847.1"/>
    <property type="molecule type" value="Genomic_DNA"/>
</dbReference>
<feature type="compositionally biased region" description="Basic and acidic residues" evidence="4">
    <location>
        <begin position="404"/>
        <end position="415"/>
    </location>
</feature>
<feature type="compositionally biased region" description="Basic and acidic residues" evidence="4">
    <location>
        <begin position="845"/>
        <end position="865"/>
    </location>
</feature>
<evidence type="ECO:0000259" key="6">
    <source>
        <dbReference type="PROSITE" id="PS50052"/>
    </source>
</evidence>
<feature type="compositionally biased region" description="Polar residues" evidence="4">
    <location>
        <begin position="216"/>
        <end position="227"/>
    </location>
</feature>
<feature type="compositionally biased region" description="Polar residues" evidence="4">
    <location>
        <begin position="238"/>
        <end position="249"/>
    </location>
</feature>
<dbReference type="FunFam" id="2.20.70.10:FF:000001">
    <property type="entry name" value="Membrane-associated guanylate kinase, WW and PDZ domain-containing protein 1"/>
    <property type="match status" value="1"/>
</dbReference>
<feature type="compositionally biased region" description="Polar residues" evidence="4">
    <location>
        <begin position="918"/>
        <end position="933"/>
    </location>
</feature>
<dbReference type="FunFam" id="2.30.42.10:FF:000005">
    <property type="entry name" value="Membrane associated guanylate kinase, WW and PDZ domain containing 1"/>
    <property type="match status" value="1"/>
</dbReference>
<dbReference type="CDD" id="cd06733">
    <property type="entry name" value="PDZ3_MAGI-1_3-like"/>
    <property type="match status" value="1"/>
</dbReference>
<dbReference type="InterPro" id="IPR036034">
    <property type="entry name" value="PDZ_sf"/>
</dbReference>
<sequence>MSRPNAHHDHPPPVAPKTRKESKHWSQRIQETVVSAVPEEGLGVTITGGADNGQFCCISELSHDQLTYHSGRLHIDEILLEIQGQKIAGYTLRDANIWLKQISQNGAPVMIKTVKIGMLPRDLRQFLTTRFQKGSVDHDLQQTIRDNLYLRTVPCTTRPPKPGEVNGVDYTFLSLEEFQELERSGCLLESGNYYGNNYGTPKPPKDPTGPIRRSGSMGNSLPGQFPSSDGKRKRNRSNTENGSSKSSPVPFNEETPGPTHRKKSLEKAHSAGDLGPLPPNWEMAYTEDGHPYFIDHETENTHWLDPRLSHLQKQSAKECSDNGQSAAIDTEELPFGWEKVEDPHFGTYFIDHVNRRTQYENPVAAAKKQQQGNDLNSTLPRTKKSQDQAKRSVSDTNMGSRGAPPERRFTKIPSELKGELRRTTLVKSIRGLGFTIIGGDRADEEFLQIKKVVENGPAHQDGLLKTGDVLVHVDGNNVLGYTHQDIVNQFQTIPPHQKVDLEICRGYCLPFDPEDPNTEIIVTVAVSLPQGDTPSSSAPPSYSSAHDFDYLNTSAKSLKSLPDLTWSTNNNSSDALTHGNSGNVNSDITPDVLTLLNSRPEILSMNIVRGEMGFGFTIADSHFGQKVKQILDKPRCKTLQEGDILQEINGINVKDMSHGEIVGVLKDCPKGQETKIIVQRGGLPMKSKKPIKPTRSPEDGSSTTSQPGAYFFENGGDPNMIGKNHKNITSGDENHVEKENRDEVDSSTRPKTPTHYDGRPKTPSMNDNRPKTPTRTMGPSIDNRNKPTIDSRHPLSEMQNRVHSNDDNSRDFGNQGVELNQSRSSSEFYSNSGSYDFNSRPPPGPRHDQIRNEHQRPHSRQEGMRPNHTMHNTNFNHQGGDRFDRGDPVKPGMLRSRTPGPEMFNSRQADYRGDSNRPKTPTAQDMRSKTPNPGMSYGGNLDFLMHGSRNHNSVGINGTSRQGGYSGHQRPQWGHHSSMDYPGSPPVQRRGDNLHDTFDNRPFGNGMNNFSPGMGAGRPPRQSTSFEEVEPSPSNIMRVPRKFLHSSSSFNSQASLNQSPRIPPRFPNEDSGCMVFTVTLQRQETGFGFRIIGGTEEGSQVSVGHIVPGGAADVDGRLHTGDEITHVDNFCVVNCSHHQVVQLMSRAGSGGRVSLSVRRHMAPPGGDHHGNVADGYPYEVTVTRRQTEGFGFVIISSVTKSGSTIGRILENSPAERCGQLHVGDRILAVNNVDISHMHHEDIVNIIKEAGLAVTLTVGSPQDDNSSTASTSQRSSQGSMVNAMAFPAVGENELRRNPPPAEKLKDLARQRNFPNQQSPDDEELYTVELPRGSRGFGFSIRGGREFNSMPLFVLRIAEGGSADVDGRLRVGDQILEINNCRTESMTHSEAIDIIQNGGPKVRLFVKRTGKLPPSFDPNNPMAGRYTNQGVPMANGPIGQSSPYLGRRNLDLRDEQMFYNNYQGGKQYQNY</sequence>
<dbReference type="SUPFAM" id="SSF51045">
    <property type="entry name" value="WW domain"/>
    <property type="match status" value="2"/>
</dbReference>
<feature type="region of interest" description="Disordered" evidence="4">
    <location>
        <begin position="197"/>
        <end position="282"/>
    </location>
</feature>
<feature type="region of interest" description="Disordered" evidence="4">
    <location>
        <begin position="1257"/>
        <end position="1279"/>
    </location>
</feature>
<dbReference type="PROSITE" id="PS50106">
    <property type="entry name" value="PDZ"/>
    <property type="match status" value="5"/>
</dbReference>
<feature type="region of interest" description="Disordered" evidence="4">
    <location>
        <begin position="1"/>
        <end position="24"/>
    </location>
</feature>
<dbReference type="Pfam" id="PF00595">
    <property type="entry name" value="PDZ"/>
    <property type="match status" value="5"/>
</dbReference>
<feature type="domain" description="WW" evidence="5">
    <location>
        <begin position="275"/>
        <end position="308"/>
    </location>
</feature>
<dbReference type="CDD" id="cd00201">
    <property type="entry name" value="WW"/>
    <property type="match status" value="2"/>
</dbReference>
<dbReference type="Gene3D" id="2.30.42.10">
    <property type="match status" value="6"/>
</dbReference>
<dbReference type="CDD" id="cd06732">
    <property type="entry name" value="PDZ2_MAGI-1_3-like"/>
    <property type="match status" value="1"/>
</dbReference>
<keyword evidence="8" id="KW-0808">Transferase</keyword>
<keyword evidence="9" id="KW-1185">Reference proteome</keyword>
<dbReference type="Gene3D" id="3.30.63.10">
    <property type="entry name" value="Guanylate Kinase phosphate binding domain"/>
    <property type="match status" value="1"/>
</dbReference>